<dbReference type="Proteomes" id="UP000054481">
    <property type="component" value="Unassembled WGS sequence"/>
</dbReference>
<evidence type="ECO:0000256" key="3">
    <source>
        <dbReference type="PROSITE-ProRule" id="PRU00221"/>
    </source>
</evidence>
<dbReference type="PANTHER" id="PTHR33119:SF1">
    <property type="entry name" value="FE2OG DIOXYGENASE DOMAIN-CONTAINING PROTEIN"/>
    <property type="match status" value="1"/>
</dbReference>
<dbReference type="EMBL" id="KQ030532">
    <property type="protein sequence ID" value="KJZ73699.1"/>
    <property type="molecule type" value="Genomic_DNA"/>
</dbReference>
<dbReference type="InterPro" id="IPR015943">
    <property type="entry name" value="WD40/YVTN_repeat-like_dom_sf"/>
</dbReference>
<dbReference type="InterPro" id="IPR001680">
    <property type="entry name" value="WD40_rpt"/>
</dbReference>
<evidence type="ECO:0000256" key="4">
    <source>
        <dbReference type="SAM" id="MobiDB-lite"/>
    </source>
</evidence>
<evidence type="ECO:0000256" key="2">
    <source>
        <dbReference type="ARBA" id="ARBA00022737"/>
    </source>
</evidence>
<feature type="domain" description="DUF4246" evidence="5">
    <location>
        <begin position="456"/>
        <end position="934"/>
    </location>
</feature>
<dbReference type="InterPro" id="IPR019775">
    <property type="entry name" value="WD40_repeat_CS"/>
</dbReference>
<dbReference type="Gene3D" id="2.130.10.10">
    <property type="entry name" value="YVTN repeat-like/Quinoprotein amine dehydrogenase"/>
    <property type="match status" value="1"/>
</dbReference>
<dbReference type="SUPFAM" id="SSF50978">
    <property type="entry name" value="WD40 repeat-like"/>
    <property type="match status" value="1"/>
</dbReference>
<dbReference type="InterPro" id="IPR036322">
    <property type="entry name" value="WD40_repeat_dom_sf"/>
</dbReference>
<sequence>MVGPNIDRIPEYLKEEGPDWHAIYNEAPPRAIDVRPRHTMSMRNPAFGLTFSSDGRLLAVAEGFCVSLFDTETGQSLCELKPDLGADADPHLNRFSTVCFSPDDNLLVASGEDAIIYIWEVQTRDFQGTLVGHASDVVSIVFQDLNALISASRDSTIHFWDMETRRSTKTFSAPQDSTTSMALSSRGSCLALSGANDVTVLNIADGSVVEKLQGHQSSTWSVASSRTGKFVASAGSDRTVRLWKLAKRATAGSEAQTSSPAKRLHTMHGHHDLACCVCWTPDGQWVLSGSKDRHVRVWDPKTGVSQAVVWAHMNTVTAICASPTGKMFATGGGDCRVRIWSYSQRSDNPKEAQREQERSLAHSFSSKDRPGLGVPINHLPPSTERFPTLVSNGEDDWKSTTLLIREVCMLKMMEDLTNKPEWWRKVWDPEIASRWKHEAMEMDWTRYRQFADFTPAMADACIAELREKANLYQDNKLIPVFDYSTCVIKSDHLSPDLFSRLQAAIKPLENVPADRKDWHPNSGRKVLDLVHPSLWPLIYGRTRVVAEGNVDIENCLSACGYGNTIAQPESTQRVVTRGWLGPTLEFETLSIQFQWLPCDVEINESGHTRIKSYINNLHPYNVELYDIINGFIQESLPAWDVIYRWHNEFVCKRLDAKRVGTTCLAPERCSAGYDCVPWNRTNGDNDAESDEDYAYNQYTSNPERAKLDDAWFDSTHPVNLPDATVLPGDQDGGRDGDQDSEQSDDGNEDEDEKPRLFCLQADDVRKSGFFGNASRIQVIVKLANIELTPEHPVYTGGSWHIEGLLNEHICASALFYYDSENITESRLAFRARCDEEELQMLEYQQNDHRSISRTFAINADRGQDTVLQDVGSVLTRQGRAVFFPNLLQHRVMPFSLKDRSNPGHRKILALFLVDPAIPIVSTANVPPQQPHWIDASRQSHVPVNDTIYEEEAKRIRLDLMSERSMLQSRTNEELSSVTFDFCEH</sequence>
<dbReference type="InterPro" id="IPR049192">
    <property type="entry name" value="DUF4246_C"/>
</dbReference>
<dbReference type="PROSITE" id="PS00678">
    <property type="entry name" value="WD_REPEATS_1"/>
    <property type="match status" value="2"/>
</dbReference>
<evidence type="ECO:0000256" key="1">
    <source>
        <dbReference type="ARBA" id="ARBA00022574"/>
    </source>
</evidence>
<protein>
    <submittedName>
        <fullName evidence="7">Uncharacterized protein</fullName>
    </submittedName>
</protein>
<dbReference type="PROSITE" id="PS50294">
    <property type="entry name" value="WD_REPEATS_REGION"/>
    <property type="match status" value="5"/>
</dbReference>
<keyword evidence="2" id="KW-0677">Repeat</keyword>
<dbReference type="InterPro" id="IPR020472">
    <property type="entry name" value="WD40_PAC1"/>
</dbReference>
<feature type="repeat" description="WD" evidence="3">
    <location>
        <begin position="309"/>
        <end position="341"/>
    </location>
</feature>
<dbReference type="InterPro" id="IPR025340">
    <property type="entry name" value="DUF4246"/>
</dbReference>
<evidence type="ECO:0000313" key="8">
    <source>
        <dbReference type="Proteomes" id="UP000054481"/>
    </source>
</evidence>
<feature type="region of interest" description="Disordered" evidence="4">
    <location>
        <begin position="720"/>
        <end position="753"/>
    </location>
</feature>
<name>A0A0F8A4J7_9HYPO</name>
<dbReference type="SMART" id="SM00320">
    <property type="entry name" value="WD40"/>
    <property type="match status" value="7"/>
</dbReference>
<dbReference type="Pfam" id="PF21666">
    <property type="entry name" value="DUF4246_N"/>
    <property type="match status" value="1"/>
</dbReference>
<feature type="repeat" description="WD" evidence="3">
    <location>
        <begin position="267"/>
        <end position="308"/>
    </location>
</feature>
<reference evidence="7 8" key="1">
    <citation type="journal article" date="2014" name="Genome Biol. Evol.">
        <title>Comparative genomics and transcriptomics analyses reveal divergent lifestyle features of nematode endoparasitic fungus Hirsutella minnesotensis.</title>
        <authorList>
            <person name="Lai Y."/>
            <person name="Liu K."/>
            <person name="Zhang X."/>
            <person name="Zhang X."/>
            <person name="Li K."/>
            <person name="Wang N."/>
            <person name="Shu C."/>
            <person name="Wu Y."/>
            <person name="Wang C."/>
            <person name="Bushley K.E."/>
            <person name="Xiang M."/>
            <person name="Liu X."/>
        </authorList>
    </citation>
    <scope>NUCLEOTIDE SEQUENCE [LARGE SCALE GENOMIC DNA]</scope>
    <source>
        <strain evidence="7 8">3608</strain>
    </source>
</reference>
<dbReference type="AlphaFoldDB" id="A0A0F8A4J7"/>
<evidence type="ECO:0000259" key="6">
    <source>
        <dbReference type="Pfam" id="PF21666"/>
    </source>
</evidence>
<feature type="region of interest" description="Disordered" evidence="4">
    <location>
        <begin position="346"/>
        <end position="378"/>
    </location>
</feature>
<dbReference type="PRINTS" id="PR00320">
    <property type="entry name" value="GPROTEINBRPT"/>
</dbReference>
<dbReference type="Pfam" id="PF14033">
    <property type="entry name" value="DUF4246"/>
    <property type="match status" value="1"/>
</dbReference>
<dbReference type="OrthoDB" id="415532at2759"/>
<keyword evidence="1 3" id="KW-0853">WD repeat</keyword>
<feature type="compositionally biased region" description="Acidic residues" evidence="4">
    <location>
        <begin position="738"/>
        <end position="751"/>
    </location>
</feature>
<proteinExistence type="predicted"/>
<dbReference type="InterPro" id="IPR049207">
    <property type="entry name" value="DUF4246_N"/>
</dbReference>
<feature type="repeat" description="WD" evidence="3">
    <location>
        <begin position="130"/>
        <end position="170"/>
    </location>
</feature>
<feature type="repeat" description="WD" evidence="3">
    <location>
        <begin position="88"/>
        <end position="129"/>
    </location>
</feature>
<gene>
    <name evidence="7" type="ORF">HIM_06817</name>
</gene>
<dbReference type="Pfam" id="PF00400">
    <property type="entry name" value="WD40"/>
    <property type="match status" value="5"/>
</dbReference>
<dbReference type="PANTHER" id="PTHR33119">
    <property type="entry name" value="IFI3P"/>
    <property type="match status" value="1"/>
</dbReference>
<dbReference type="CDD" id="cd00200">
    <property type="entry name" value="WD40"/>
    <property type="match status" value="1"/>
</dbReference>
<dbReference type="PROSITE" id="PS50082">
    <property type="entry name" value="WD_REPEATS_2"/>
    <property type="match status" value="5"/>
</dbReference>
<accession>A0A0F8A4J7</accession>
<evidence type="ECO:0000313" key="7">
    <source>
        <dbReference type="EMBL" id="KJZ73699.1"/>
    </source>
</evidence>
<organism evidence="7 8">
    <name type="scientific">Hirsutella minnesotensis 3608</name>
    <dbReference type="NCBI Taxonomy" id="1043627"/>
    <lineage>
        <taxon>Eukaryota</taxon>
        <taxon>Fungi</taxon>
        <taxon>Dikarya</taxon>
        <taxon>Ascomycota</taxon>
        <taxon>Pezizomycotina</taxon>
        <taxon>Sordariomycetes</taxon>
        <taxon>Hypocreomycetidae</taxon>
        <taxon>Hypocreales</taxon>
        <taxon>Ophiocordycipitaceae</taxon>
        <taxon>Hirsutella</taxon>
    </lineage>
</organism>
<evidence type="ECO:0000259" key="5">
    <source>
        <dbReference type="Pfam" id="PF14033"/>
    </source>
</evidence>
<feature type="domain" description="DUF4246" evidence="6">
    <location>
        <begin position="370"/>
        <end position="438"/>
    </location>
</feature>
<feature type="compositionally biased region" description="Basic and acidic residues" evidence="4">
    <location>
        <begin position="347"/>
        <end position="370"/>
    </location>
</feature>
<keyword evidence="8" id="KW-1185">Reference proteome</keyword>
<feature type="repeat" description="WD" evidence="3">
    <location>
        <begin position="212"/>
        <end position="253"/>
    </location>
</feature>